<organism evidence="2">
    <name type="scientific">marine sediment metagenome</name>
    <dbReference type="NCBI Taxonomy" id="412755"/>
    <lineage>
        <taxon>unclassified sequences</taxon>
        <taxon>metagenomes</taxon>
        <taxon>ecological metagenomes</taxon>
    </lineage>
</organism>
<protein>
    <recommendedName>
        <fullName evidence="1">GyrI-like small molecule binding domain-containing protein</fullName>
    </recommendedName>
</protein>
<dbReference type="SUPFAM" id="SSF55136">
    <property type="entry name" value="Probable bacterial effector-binding domain"/>
    <property type="match status" value="1"/>
</dbReference>
<feature type="non-terminal residue" evidence="2">
    <location>
        <position position="1"/>
    </location>
</feature>
<dbReference type="InterPro" id="IPR011256">
    <property type="entry name" value="Reg_factor_effector_dom_sf"/>
</dbReference>
<evidence type="ECO:0000259" key="1">
    <source>
        <dbReference type="Pfam" id="PF06445"/>
    </source>
</evidence>
<comment type="caution">
    <text evidence="2">The sequence shown here is derived from an EMBL/GenBank/DDBJ whole genome shotgun (WGS) entry which is preliminary data.</text>
</comment>
<sequence>EGLWWADDMSVFVAGDKSQWQWTMMIMQPDFITQAMVDEAVATVKAKKNPEALPLLRFEAFDEGMCAQTLHIGPFSEEGPTIQRVHDFIDENSSRRGKHHEIYLSDIRRTAPEKWKTIIRQPMNPNNSGS</sequence>
<dbReference type="Gene3D" id="3.20.80.10">
    <property type="entry name" value="Regulatory factor, effector binding domain"/>
    <property type="match status" value="1"/>
</dbReference>
<dbReference type="Pfam" id="PF06445">
    <property type="entry name" value="GyrI-like"/>
    <property type="match status" value="1"/>
</dbReference>
<reference evidence="2" key="1">
    <citation type="journal article" date="2014" name="Front. Microbiol.">
        <title>High frequency of phylogenetically diverse reductive dehalogenase-homologous genes in deep subseafloor sedimentary metagenomes.</title>
        <authorList>
            <person name="Kawai M."/>
            <person name="Futagami T."/>
            <person name="Toyoda A."/>
            <person name="Takaki Y."/>
            <person name="Nishi S."/>
            <person name="Hori S."/>
            <person name="Arai W."/>
            <person name="Tsubouchi T."/>
            <person name="Morono Y."/>
            <person name="Uchiyama I."/>
            <person name="Ito T."/>
            <person name="Fujiyama A."/>
            <person name="Inagaki F."/>
            <person name="Takami H."/>
        </authorList>
    </citation>
    <scope>NUCLEOTIDE SEQUENCE</scope>
    <source>
        <strain evidence="2">Expedition CK06-06</strain>
    </source>
</reference>
<feature type="domain" description="GyrI-like small molecule binding" evidence="1">
    <location>
        <begin position="42"/>
        <end position="119"/>
    </location>
</feature>
<gene>
    <name evidence="2" type="ORF">S12H4_30157</name>
</gene>
<proteinExistence type="predicted"/>
<evidence type="ECO:0000313" key="2">
    <source>
        <dbReference type="EMBL" id="GAJ02005.1"/>
    </source>
</evidence>
<dbReference type="InterPro" id="IPR029442">
    <property type="entry name" value="GyrI-like"/>
</dbReference>
<dbReference type="EMBL" id="BARW01017458">
    <property type="protein sequence ID" value="GAJ02005.1"/>
    <property type="molecule type" value="Genomic_DNA"/>
</dbReference>
<name>X1V9A6_9ZZZZ</name>
<accession>X1V9A6</accession>
<dbReference type="AlphaFoldDB" id="X1V9A6"/>